<evidence type="ECO:0000313" key="6">
    <source>
        <dbReference type="EMBL" id="UZA51157.1"/>
    </source>
</evidence>
<dbReference type="InterPro" id="IPR010982">
    <property type="entry name" value="Lambda_DNA-bd_dom_sf"/>
</dbReference>
<accession>A0AAQ2T170</accession>
<dbReference type="CDD" id="cd00093">
    <property type="entry name" value="HTH_XRE"/>
    <property type="match status" value="1"/>
</dbReference>
<keyword evidence="8" id="KW-1185">Reference proteome</keyword>
<dbReference type="EMBL" id="CP087830">
    <property type="protein sequence ID" value="UZA02623.1"/>
    <property type="molecule type" value="Genomic_DNA"/>
</dbReference>
<dbReference type="InterPro" id="IPR001387">
    <property type="entry name" value="Cro/C1-type_HTH"/>
</dbReference>
<dbReference type="PANTHER" id="PTHR40661">
    <property type="match status" value="1"/>
</dbReference>
<dbReference type="Proteomes" id="UP001163632">
    <property type="component" value="Chromosome"/>
</dbReference>
<dbReference type="GO" id="GO:0003677">
    <property type="term" value="F:DNA binding"/>
    <property type="evidence" value="ECO:0007669"/>
    <property type="project" value="UniProtKB-KW"/>
</dbReference>
<keyword evidence="2" id="KW-0238">DNA-binding</keyword>
<feature type="domain" description="HTH cro/C1-type" evidence="4">
    <location>
        <begin position="13"/>
        <end position="67"/>
    </location>
</feature>
<evidence type="ECO:0000256" key="3">
    <source>
        <dbReference type="ARBA" id="ARBA00023163"/>
    </source>
</evidence>
<proteinExistence type="predicted"/>
<dbReference type="Pfam" id="PF13560">
    <property type="entry name" value="HTH_31"/>
    <property type="match status" value="1"/>
</dbReference>
<dbReference type="RefSeq" id="WP_078274944.1">
    <property type="nucleotide sequence ID" value="NZ_CP030241.1"/>
</dbReference>
<dbReference type="KEGG" id="mboi:DQF64_02820"/>
<evidence type="ECO:0000256" key="1">
    <source>
        <dbReference type="ARBA" id="ARBA00023015"/>
    </source>
</evidence>
<evidence type="ECO:0000256" key="2">
    <source>
        <dbReference type="ARBA" id="ARBA00023125"/>
    </source>
</evidence>
<sequence length="114" mass="13228">MKDEKKVDFGNRLRQIRNSHNLTRPEFAKSLEVGSTSLHHYENGERLPDVGFLIKLKDLYNVDIGWLIFGQKETDLPNWQANYTADDLRLIDYLKNLNPKAKQALLAFLDNLAK</sequence>
<dbReference type="SMART" id="SM00530">
    <property type="entry name" value="HTH_XRE"/>
    <property type="match status" value="1"/>
</dbReference>
<evidence type="ECO:0000313" key="5">
    <source>
        <dbReference type="EMBL" id="UZA02623.1"/>
    </source>
</evidence>
<dbReference type="GeneID" id="77189503"/>
<reference evidence="6 7" key="1">
    <citation type="journal article" date="2022" name="BMC Microbiol.">
        <title>Whole genome sequencing of Moraxella bovis strains from North America reveals two genotypes with different genetic determinants.</title>
        <authorList>
            <person name="Wynn E.L."/>
            <person name="Hille M.M."/>
            <person name="Loy J.D."/>
            <person name="Schuller G."/>
            <person name="Kuhn K.L."/>
            <person name="Dickey A.M."/>
            <person name="Bono J.L."/>
            <person name="Clawson M.L."/>
        </authorList>
    </citation>
    <scope>NUCLEOTIDE SEQUENCE [LARGE SCALE GENOMIC DNA]</scope>
    <source>
        <strain evidence="5">SAM102599</strain>
        <strain evidence="6 7">SAM57978</strain>
    </source>
</reference>
<keyword evidence="1" id="KW-0805">Transcription regulation</keyword>
<name>A0AAQ2T170_MORBO</name>
<evidence type="ECO:0000259" key="4">
    <source>
        <dbReference type="PROSITE" id="PS50943"/>
    </source>
</evidence>
<dbReference type="PANTHER" id="PTHR40661:SF3">
    <property type="entry name" value="FELS-1 PROPHAGE TRANSCRIPTIONAL REGULATOR"/>
    <property type="match status" value="1"/>
</dbReference>
<organism evidence="6 7">
    <name type="scientific">Moraxella bovis</name>
    <dbReference type="NCBI Taxonomy" id="476"/>
    <lineage>
        <taxon>Bacteria</taxon>
        <taxon>Pseudomonadati</taxon>
        <taxon>Pseudomonadota</taxon>
        <taxon>Gammaproteobacteria</taxon>
        <taxon>Moraxellales</taxon>
        <taxon>Moraxellaceae</taxon>
        <taxon>Moraxella</taxon>
    </lineage>
</organism>
<protein>
    <submittedName>
        <fullName evidence="6">Helix-turn-helix domain-containing protein</fullName>
    </submittedName>
</protein>
<gene>
    <name evidence="5" type="ORF">LP092_11785</name>
    <name evidence="6" type="ORF">LP129_11740</name>
</gene>
<dbReference type="PROSITE" id="PS50943">
    <property type="entry name" value="HTH_CROC1"/>
    <property type="match status" value="1"/>
</dbReference>
<evidence type="ECO:0000313" key="7">
    <source>
        <dbReference type="Proteomes" id="UP001163283"/>
    </source>
</evidence>
<dbReference type="EMBL" id="CP087781">
    <property type="protein sequence ID" value="UZA51157.1"/>
    <property type="molecule type" value="Genomic_DNA"/>
</dbReference>
<dbReference type="AlphaFoldDB" id="A0AAQ2T170"/>
<dbReference type="SUPFAM" id="SSF47413">
    <property type="entry name" value="lambda repressor-like DNA-binding domains"/>
    <property type="match status" value="1"/>
</dbReference>
<keyword evidence="3" id="KW-0804">Transcription</keyword>
<evidence type="ECO:0000313" key="8">
    <source>
        <dbReference type="Proteomes" id="UP001163632"/>
    </source>
</evidence>
<dbReference type="Gene3D" id="1.10.260.40">
    <property type="entry name" value="lambda repressor-like DNA-binding domains"/>
    <property type="match status" value="1"/>
</dbReference>
<dbReference type="Proteomes" id="UP001163283">
    <property type="component" value="Chromosome"/>
</dbReference>